<organism evidence="2 3">
    <name type="scientific">Candidatus Colwellbacteria bacterium RIFCSPHIGHO2_02_FULL_43_15</name>
    <dbReference type="NCBI Taxonomy" id="1797686"/>
    <lineage>
        <taxon>Bacteria</taxon>
        <taxon>Candidatus Colwelliibacteriota</taxon>
    </lineage>
</organism>
<accession>A0A1G1YZJ9</accession>
<dbReference type="SUPFAM" id="SSF53335">
    <property type="entry name" value="S-adenosyl-L-methionine-dependent methyltransferases"/>
    <property type="match status" value="1"/>
</dbReference>
<proteinExistence type="predicted"/>
<evidence type="ECO:0000313" key="3">
    <source>
        <dbReference type="Proteomes" id="UP000178651"/>
    </source>
</evidence>
<dbReference type="InterPro" id="IPR051720">
    <property type="entry name" value="rRNA_MeTrfase/Polyamine_Synth"/>
</dbReference>
<comment type="caution">
    <text evidence="2">The sequence shown here is derived from an EMBL/GenBank/DDBJ whole genome shotgun (WGS) entry which is preliminary data.</text>
</comment>
<dbReference type="GO" id="GO:0016740">
    <property type="term" value="F:transferase activity"/>
    <property type="evidence" value="ECO:0007669"/>
    <property type="project" value="TreeGrafter"/>
</dbReference>
<protein>
    <recommendedName>
        <fullName evidence="1">N(4)-bis(aminopropyl)spermidine synthase C-terminal domain-containing protein</fullName>
    </recommendedName>
</protein>
<dbReference type="PANTHER" id="PTHR23290">
    <property type="entry name" value="RRNA N6-ADENOSINE-METHYLTRANSFERASE METTL5"/>
    <property type="match status" value="1"/>
</dbReference>
<dbReference type="GO" id="GO:0006596">
    <property type="term" value="P:polyamine biosynthetic process"/>
    <property type="evidence" value="ECO:0007669"/>
    <property type="project" value="TreeGrafter"/>
</dbReference>
<dbReference type="AlphaFoldDB" id="A0A1G1YZJ9"/>
<dbReference type="Pfam" id="PF01861">
    <property type="entry name" value="BpsA_C"/>
    <property type="match status" value="1"/>
</dbReference>
<name>A0A1G1YZJ9_9BACT</name>
<dbReference type="InterPro" id="IPR029063">
    <property type="entry name" value="SAM-dependent_MTases_sf"/>
</dbReference>
<evidence type="ECO:0000313" key="2">
    <source>
        <dbReference type="EMBL" id="OGY57793.1"/>
    </source>
</evidence>
<dbReference type="InterPro" id="IPR002723">
    <property type="entry name" value="BpsA_C"/>
</dbReference>
<feature type="domain" description="N(4)-bis(aminopropyl)spermidine synthase C-terminal" evidence="1">
    <location>
        <begin position="83"/>
        <end position="302"/>
    </location>
</feature>
<gene>
    <name evidence="2" type="ORF">A3D47_02575</name>
</gene>
<dbReference type="EMBL" id="MHIU01000023">
    <property type="protein sequence ID" value="OGY57793.1"/>
    <property type="molecule type" value="Genomic_DNA"/>
</dbReference>
<sequence length="325" mass="36875">MYQSKMKLNKTTEKVIISLLKAKGNKMDIWELSRKCGYLLDVIKSAELLKKVGAVKLENSTVTLTNKIKFPEYLVKNERPLNEVMRKYTAYRKRAVFSNDDYDQLSILPGAVYNKLAVMLKKNDLRNRDVLCMGDDDLFSVACSLTALPKSITIFEVDEKVIGFINKISRELPIPIKTVSLNLLKSLPKSYSGSFDVFVAEPPDTVKGTLLFVSRGIQALRKDGVFYLGMTEVTLNKKQWLEIEKTVLATGIALTDIIGDFEEYVIEGNELTWKGFEKLPKWVNKPAKKPWFVSTLFRGEVAGVKKPIKFSFKDVKKELITSLLP</sequence>
<reference evidence="2 3" key="1">
    <citation type="journal article" date="2016" name="Nat. Commun.">
        <title>Thousands of microbial genomes shed light on interconnected biogeochemical processes in an aquifer system.</title>
        <authorList>
            <person name="Anantharaman K."/>
            <person name="Brown C.T."/>
            <person name="Hug L.A."/>
            <person name="Sharon I."/>
            <person name="Castelle C.J."/>
            <person name="Probst A.J."/>
            <person name="Thomas B.C."/>
            <person name="Singh A."/>
            <person name="Wilkins M.J."/>
            <person name="Karaoz U."/>
            <person name="Brodie E.L."/>
            <person name="Williams K.H."/>
            <person name="Hubbard S.S."/>
            <person name="Banfield J.F."/>
        </authorList>
    </citation>
    <scope>NUCLEOTIDE SEQUENCE [LARGE SCALE GENOMIC DNA]</scope>
</reference>
<dbReference type="PANTHER" id="PTHR23290:SF0">
    <property type="entry name" value="RRNA N6-ADENOSINE-METHYLTRANSFERASE METTL5"/>
    <property type="match status" value="1"/>
</dbReference>
<dbReference type="Gene3D" id="3.40.50.150">
    <property type="entry name" value="Vaccinia Virus protein VP39"/>
    <property type="match status" value="1"/>
</dbReference>
<evidence type="ECO:0000259" key="1">
    <source>
        <dbReference type="Pfam" id="PF01861"/>
    </source>
</evidence>
<dbReference type="Proteomes" id="UP000178651">
    <property type="component" value="Unassembled WGS sequence"/>
</dbReference>